<keyword evidence="3" id="KW-1185">Reference proteome</keyword>
<name>V4PPH1_9CAUL</name>
<proteinExistence type="predicted"/>
<evidence type="ECO:0008006" key="4">
    <source>
        <dbReference type="Google" id="ProtNLM"/>
    </source>
</evidence>
<accession>V4PPH1</accession>
<gene>
    <name evidence="2" type="ORF">ABENE_14625</name>
</gene>
<protein>
    <recommendedName>
        <fullName evidence="4">PilZ domain-containing protein</fullName>
    </recommendedName>
</protein>
<reference evidence="2 3" key="1">
    <citation type="journal article" date="2014" name="Nature">
        <title>Sequential evolution of bacterial morphology by co-option of a developmental regulator.</title>
        <authorList>
            <person name="Jiang C."/>
            <person name="Brown P.J."/>
            <person name="Ducret A."/>
            <person name="Brun Y.V."/>
        </authorList>
    </citation>
    <scope>NUCLEOTIDE SEQUENCE [LARGE SCALE GENOMIC DNA]</scope>
    <source>
        <strain evidence="2 3">DSM 16100</strain>
    </source>
</reference>
<evidence type="ECO:0000256" key="1">
    <source>
        <dbReference type="SAM" id="MobiDB-lite"/>
    </source>
</evidence>
<dbReference type="Proteomes" id="UP000017837">
    <property type="component" value="Unassembled WGS sequence"/>
</dbReference>
<dbReference type="PATRIC" id="fig|1121022.4.peg.2975"/>
<organism evidence="2 3">
    <name type="scientific">Asticcacaulis benevestitus DSM 16100 = ATCC BAA-896</name>
    <dbReference type="NCBI Taxonomy" id="1121022"/>
    <lineage>
        <taxon>Bacteria</taxon>
        <taxon>Pseudomonadati</taxon>
        <taxon>Pseudomonadota</taxon>
        <taxon>Alphaproteobacteria</taxon>
        <taxon>Caulobacterales</taxon>
        <taxon>Caulobacteraceae</taxon>
        <taxon>Asticcacaulis</taxon>
    </lineage>
</organism>
<dbReference type="SUPFAM" id="SSF141371">
    <property type="entry name" value="PilZ domain-like"/>
    <property type="match status" value="1"/>
</dbReference>
<dbReference type="EMBL" id="AWGB01000031">
    <property type="protein sequence ID" value="ESQ89204.1"/>
    <property type="molecule type" value="Genomic_DNA"/>
</dbReference>
<comment type="caution">
    <text evidence="2">The sequence shown here is derived from an EMBL/GenBank/DDBJ whole genome shotgun (WGS) entry which is preliminary data.</text>
</comment>
<dbReference type="AlphaFoldDB" id="V4PPH1"/>
<sequence length="134" mass="15075">MPEQYADRRAEPRQARNDKGALLFLSSREIITCRILDSSASGARVALNHMDIVPAEIWLIDLATISVKRGSAAWTAGTRMGLKFNFIQKMTDDSRRPAKVPQEVYDAWLRLKNGPEAPVKKTPETPEDNAVYFD</sequence>
<feature type="region of interest" description="Disordered" evidence="1">
    <location>
        <begin position="115"/>
        <end position="134"/>
    </location>
</feature>
<evidence type="ECO:0000313" key="2">
    <source>
        <dbReference type="EMBL" id="ESQ89204.1"/>
    </source>
</evidence>
<evidence type="ECO:0000313" key="3">
    <source>
        <dbReference type="Proteomes" id="UP000017837"/>
    </source>
</evidence>